<dbReference type="SUPFAM" id="SSF51735">
    <property type="entry name" value="NAD(P)-binding Rossmann-fold domains"/>
    <property type="match status" value="1"/>
</dbReference>
<sequence length="463" mass="54230">MFVCKETLMKILIYGYGWVGKSMLEFLEDQNQEYGERKFDVFVYSDQFSPFIRDDRAIRKLEIGLEDVDIVFICVAKWEIAYKLYLDLVQSGISSEKIKYIDNYLYSCSVKPFLQYSINDFINMWKKDNFLNITFNQLIKVSSQHIGKIYYKAEYFNQMRHSLFDDRIEGEKKLAEYYKDYPVKFPVVGISYALGRCGTTLMTQWLASLGIIEYATNFMQPYVDTPLVGFRNYMLFKKHFNIGFNSVEFESNFGSTRGMFNLLEFSWSELSGEEYKNHDFDFLETKVDYTRSLCAGFCDVAQKPFVFKASPQDVYIMEKALKKRAIYIVLKRDIYTHTLALVNLYRHFGFANNSLCYYAQFAGKEVSFDKEPILYAAITLKNAIAYQEKILNNVEESRKIKVSYEEFCNNPKALFEKIICCFKECGYDLGRCEYNGVSNFTISPRVVDVETKNIVDSVFNECE</sequence>
<proteinExistence type="predicted"/>
<dbReference type="HOGENOM" id="CLU_590211_0_0_7"/>
<protein>
    <submittedName>
        <fullName evidence="1">Uncharacterized protein</fullName>
    </submittedName>
</protein>
<reference evidence="2" key="1">
    <citation type="journal article" date="2014" name="Genome Announc.">
        <title>Draft genome sequences of six enterohepatic helicobacter species isolated from humans and one from rhesus macaques.</title>
        <authorList>
            <person name="Shen Z."/>
            <person name="Sheh A."/>
            <person name="Young S.K."/>
            <person name="Abouelliel A."/>
            <person name="Ward D.V."/>
            <person name="Earl A.M."/>
            <person name="Fox J.G."/>
        </authorList>
    </citation>
    <scope>NUCLEOTIDE SEQUENCE [LARGE SCALE GENOMIC DNA]</scope>
    <source>
        <strain evidence="2">MIT 98-5489</strain>
    </source>
</reference>
<organism evidence="1 2">
    <name type="scientific">Helicobacter pullorum MIT 98-5489</name>
    <dbReference type="NCBI Taxonomy" id="537972"/>
    <lineage>
        <taxon>Bacteria</taxon>
        <taxon>Pseudomonadati</taxon>
        <taxon>Campylobacterota</taxon>
        <taxon>Epsilonproteobacteria</taxon>
        <taxon>Campylobacterales</taxon>
        <taxon>Helicobacteraceae</taxon>
        <taxon>Helicobacter</taxon>
    </lineage>
</organism>
<dbReference type="InterPro" id="IPR027417">
    <property type="entry name" value="P-loop_NTPase"/>
</dbReference>
<dbReference type="EMBL" id="DS990444">
    <property type="protein sequence ID" value="EEQ63913.1"/>
    <property type="molecule type" value="Genomic_DNA"/>
</dbReference>
<gene>
    <name evidence="1" type="ORF">HPMG_01370</name>
</gene>
<evidence type="ECO:0000313" key="2">
    <source>
        <dbReference type="Proteomes" id="UP000003953"/>
    </source>
</evidence>
<dbReference type="Gene3D" id="3.40.50.300">
    <property type="entry name" value="P-loop containing nucleotide triphosphate hydrolases"/>
    <property type="match status" value="1"/>
</dbReference>
<dbReference type="SUPFAM" id="SSF52540">
    <property type="entry name" value="P-loop containing nucleoside triphosphate hydrolases"/>
    <property type="match status" value="1"/>
</dbReference>
<name>C5F109_9HELI</name>
<evidence type="ECO:0000313" key="1">
    <source>
        <dbReference type="EMBL" id="EEQ63913.1"/>
    </source>
</evidence>
<keyword evidence="2" id="KW-1185">Reference proteome</keyword>
<dbReference type="Proteomes" id="UP000003953">
    <property type="component" value="Unassembled WGS sequence"/>
</dbReference>
<accession>C5F109</accession>
<dbReference type="InterPro" id="IPR036291">
    <property type="entry name" value="NAD(P)-bd_dom_sf"/>
</dbReference>
<dbReference type="AlphaFoldDB" id="C5F109"/>